<dbReference type="OrthoDB" id="3078668at2"/>
<dbReference type="InterPro" id="IPR006498">
    <property type="entry name" value="Tail_tube"/>
</dbReference>
<name>A0A158E896_9BURK</name>
<dbReference type="RefSeq" id="WP_061138663.1">
    <property type="nucleotide sequence ID" value="NZ_FCNX02000029.1"/>
</dbReference>
<reference evidence="1" key="1">
    <citation type="submission" date="2016-01" db="EMBL/GenBank/DDBJ databases">
        <authorList>
            <person name="Peeters C."/>
        </authorList>
    </citation>
    <scope>NUCLEOTIDE SEQUENCE</scope>
    <source>
        <strain evidence="1">LMG 29320</strain>
    </source>
</reference>
<keyword evidence="2" id="KW-1185">Reference proteome</keyword>
<accession>A0A158E896</accession>
<dbReference type="STRING" id="1777138.AWB77_06704"/>
<dbReference type="AlphaFoldDB" id="A0A158E896"/>
<proteinExistence type="predicted"/>
<evidence type="ECO:0000313" key="1">
    <source>
        <dbReference type="EMBL" id="SAL03092.1"/>
    </source>
</evidence>
<comment type="caution">
    <text evidence="1">The sequence shown here is derived from an EMBL/GenBank/DDBJ whole genome shotgun (WGS) entry which is preliminary data.</text>
</comment>
<gene>
    <name evidence="1" type="ORF">AWB77_06704</name>
</gene>
<organism evidence="1 2">
    <name type="scientific">Caballeronia fortuita</name>
    <dbReference type="NCBI Taxonomy" id="1777138"/>
    <lineage>
        <taxon>Bacteria</taxon>
        <taxon>Pseudomonadati</taxon>
        <taxon>Pseudomonadota</taxon>
        <taxon>Betaproteobacteria</taxon>
        <taxon>Burkholderiales</taxon>
        <taxon>Burkholderiaceae</taxon>
        <taxon>Caballeronia</taxon>
    </lineage>
</organism>
<dbReference type="Pfam" id="PF04985">
    <property type="entry name" value="Phage_tube"/>
    <property type="match status" value="1"/>
</dbReference>
<protein>
    <submittedName>
        <fullName evidence="1">Phage major tail tube protein</fullName>
    </submittedName>
</protein>
<dbReference type="Proteomes" id="UP000054903">
    <property type="component" value="Unassembled WGS sequence"/>
</dbReference>
<dbReference type="EMBL" id="FCNX02000029">
    <property type="protein sequence ID" value="SAL03092.1"/>
    <property type="molecule type" value="Genomic_DNA"/>
</dbReference>
<evidence type="ECO:0000313" key="2">
    <source>
        <dbReference type="Proteomes" id="UP000054903"/>
    </source>
</evidence>
<dbReference type="NCBIfam" id="TIGR01611">
    <property type="entry name" value="tail_tube"/>
    <property type="match status" value="1"/>
</dbReference>
<sequence length="168" mass="18357">MAIQDIRKYFNAFVDGRGYAGKFEEVNPPKITAKMDEFTGGGMFAPAEIIMGMEKLEADVTSRAYDKNLLGSFGVTEGSEITISLREALEDQDGTETGVVHTMRGKVKELDQGTVQPGQAAKLKVSFALTYYKLVHGGTTVLEIDTINMVFKQNGTDKLANIRNLLGI</sequence>